<name>A0A6N6M2M5_9FLAO</name>
<evidence type="ECO:0000313" key="4">
    <source>
        <dbReference type="Proteomes" id="UP000435357"/>
    </source>
</evidence>
<feature type="chain" id="PRO_5027051570" evidence="1">
    <location>
        <begin position="21"/>
        <end position="203"/>
    </location>
</feature>
<evidence type="ECO:0000256" key="1">
    <source>
        <dbReference type="SAM" id="SignalP"/>
    </source>
</evidence>
<evidence type="ECO:0000313" key="3">
    <source>
        <dbReference type="EMBL" id="KAB1063231.1"/>
    </source>
</evidence>
<organism evidence="3 4">
    <name type="scientific">Salibacter halophilus</name>
    <dbReference type="NCBI Taxonomy" id="1803916"/>
    <lineage>
        <taxon>Bacteria</taxon>
        <taxon>Pseudomonadati</taxon>
        <taxon>Bacteroidota</taxon>
        <taxon>Flavobacteriia</taxon>
        <taxon>Flavobacteriales</taxon>
        <taxon>Salibacteraceae</taxon>
        <taxon>Salibacter</taxon>
    </lineage>
</organism>
<feature type="signal peptide" evidence="1">
    <location>
        <begin position="1"/>
        <end position="20"/>
    </location>
</feature>
<feature type="domain" description="Tll0287-like" evidence="2">
    <location>
        <begin position="43"/>
        <end position="196"/>
    </location>
</feature>
<dbReference type="Proteomes" id="UP000435357">
    <property type="component" value="Unassembled WGS sequence"/>
</dbReference>
<dbReference type="Pfam" id="PF11845">
    <property type="entry name" value="Tll0287-like"/>
    <property type="match status" value="1"/>
</dbReference>
<accession>A0A6N6M2M5</accession>
<dbReference type="InterPro" id="IPR021796">
    <property type="entry name" value="Tll0287-like_dom"/>
</dbReference>
<protein>
    <submittedName>
        <fullName evidence="3">DUF3365 domain-containing protein</fullName>
    </submittedName>
</protein>
<keyword evidence="1" id="KW-0732">Signal</keyword>
<keyword evidence="4" id="KW-1185">Reference proteome</keyword>
<evidence type="ECO:0000259" key="2">
    <source>
        <dbReference type="Pfam" id="PF11845"/>
    </source>
</evidence>
<gene>
    <name evidence="3" type="ORF">F3059_11350</name>
</gene>
<sequence length="203" mass="22705">MKYISILSALVLLFSCNGQNQNQQEQSQTTKETQQQTSSIDTAEIIQQGDSIAMVTGKTLMGQLQSAMGRGGIEEAVKYCNVNAYPLTDSISNKLNVSITRVAEKNRNPENRVKKHDVSVFERYKNNKDLGSLVKTHGDDIYFYKPINLKGFCVSCHGSVENNIGKENYALIKKLYPNDKAINFSPGDLRGMWKIKFEKGGEL</sequence>
<dbReference type="RefSeq" id="WP_151169324.1">
    <property type="nucleotide sequence ID" value="NZ_WACR01000009.1"/>
</dbReference>
<dbReference type="OrthoDB" id="1494333at2"/>
<comment type="caution">
    <text evidence="3">The sequence shown here is derived from an EMBL/GenBank/DDBJ whole genome shotgun (WGS) entry which is preliminary data.</text>
</comment>
<dbReference type="AlphaFoldDB" id="A0A6N6M2M5"/>
<reference evidence="3 4" key="1">
    <citation type="submission" date="2019-09" db="EMBL/GenBank/DDBJ databases">
        <title>Genomes of Cryomorphaceae.</title>
        <authorList>
            <person name="Bowman J.P."/>
        </authorList>
    </citation>
    <scope>NUCLEOTIDE SEQUENCE [LARGE SCALE GENOMIC DNA]</scope>
    <source>
        <strain evidence="3 4">KCTC 52047</strain>
    </source>
</reference>
<dbReference type="EMBL" id="WACR01000009">
    <property type="protein sequence ID" value="KAB1063231.1"/>
    <property type="molecule type" value="Genomic_DNA"/>
</dbReference>
<proteinExistence type="predicted"/>
<dbReference type="PROSITE" id="PS51257">
    <property type="entry name" value="PROKAR_LIPOPROTEIN"/>
    <property type="match status" value="1"/>
</dbReference>